<protein>
    <submittedName>
        <fullName evidence="6">Interferon-inducible GTPase 5</fullName>
    </submittedName>
</protein>
<evidence type="ECO:0000313" key="6">
    <source>
        <dbReference type="EMBL" id="PFX28466.1"/>
    </source>
</evidence>
<dbReference type="GO" id="GO:0016020">
    <property type="term" value="C:membrane"/>
    <property type="evidence" value="ECO:0007669"/>
    <property type="project" value="InterPro"/>
</dbReference>
<name>A0A2B4SGI9_STYPI</name>
<gene>
    <name evidence="6" type="primary">IRGC</name>
    <name evidence="6" type="ORF">AWC38_SpisGene6811</name>
</gene>
<comment type="caution">
    <text evidence="6">The sequence shown here is derived from an EMBL/GenBank/DDBJ whole genome shotgun (WGS) entry which is preliminary data.</text>
</comment>
<keyword evidence="4" id="KW-0342">GTP-binding</keyword>
<dbReference type="FunFam" id="3.40.50.300:FF:000541">
    <property type="entry name" value="Immunity related GTPase M"/>
    <property type="match status" value="1"/>
</dbReference>
<evidence type="ECO:0000259" key="5">
    <source>
        <dbReference type="PROSITE" id="PS51716"/>
    </source>
</evidence>
<dbReference type="GO" id="GO:0016787">
    <property type="term" value="F:hydrolase activity"/>
    <property type="evidence" value="ECO:0007669"/>
    <property type="project" value="UniProtKB-KW"/>
</dbReference>
<evidence type="ECO:0000256" key="3">
    <source>
        <dbReference type="ARBA" id="ARBA00022801"/>
    </source>
</evidence>
<dbReference type="InterPro" id="IPR007743">
    <property type="entry name" value="Immunity-related_GTPase-like"/>
</dbReference>
<accession>A0A2B4SGI9</accession>
<dbReference type="SUPFAM" id="SSF52540">
    <property type="entry name" value="P-loop containing nucleoside triphosphate hydrolases"/>
    <property type="match status" value="1"/>
</dbReference>
<evidence type="ECO:0000256" key="4">
    <source>
        <dbReference type="ARBA" id="ARBA00023134"/>
    </source>
</evidence>
<dbReference type="InterPro" id="IPR051515">
    <property type="entry name" value="IRG"/>
</dbReference>
<dbReference type="AlphaFoldDB" id="A0A2B4SGI9"/>
<organism evidence="6 7">
    <name type="scientific">Stylophora pistillata</name>
    <name type="common">Smooth cauliflower coral</name>
    <dbReference type="NCBI Taxonomy" id="50429"/>
    <lineage>
        <taxon>Eukaryota</taxon>
        <taxon>Metazoa</taxon>
        <taxon>Cnidaria</taxon>
        <taxon>Anthozoa</taxon>
        <taxon>Hexacorallia</taxon>
        <taxon>Scleractinia</taxon>
        <taxon>Astrocoeniina</taxon>
        <taxon>Pocilloporidae</taxon>
        <taxon>Stylophora</taxon>
    </lineage>
</organism>
<evidence type="ECO:0000313" key="7">
    <source>
        <dbReference type="Proteomes" id="UP000225706"/>
    </source>
</evidence>
<evidence type="ECO:0000256" key="1">
    <source>
        <dbReference type="ARBA" id="ARBA00005429"/>
    </source>
</evidence>
<dbReference type="PANTHER" id="PTHR32341:SF10">
    <property type="entry name" value="INTERFERON-INDUCIBLE GTPASE 5"/>
    <property type="match status" value="1"/>
</dbReference>
<dbReference type="Gene3D" id="3.40.50.300">
    <property type="entry name" value="P-loop containing nucleotide triphosphate hydrolases"/>
    <property type="match status" value="2"/>
</dbReference>
<dbReference type="Proteomes" id="UP000225706">
    <property type="component" value="Unassembled WGS sequence"/>
</dbReference>
<proteinExistence type="inferred from homology"/>
<keyword evidence="3" id="KW-0378">Hydrolase</keyword>
<keyword evidence="7" id="KW-1185">Reference proteome</keyword>
<comment type="similarity">
    <text evidence="1">Belongs to the TRAFAC class dynamin-like GTPase superfamily. IRG family.</text>
</comment>
<sequence length="307" mass="34772">MLQVRKDLMVEIGVTGDAGAGKSSFINAIRGLDDDADGAAPVDVIECTKEPTSFNHPKNPKIKFWDLPGIGTPMYPDLETYRDKVQLGKYHTFLIFSSSRFTENDIILAKEIKKQGKSFFFIRTKIDENVRAEKRKKSFSEAAMLQKFRRNCMENLVDEAGKPICSEDHIFLISNHHPGKWDFGRLTRAILDALPRLCDDDYGAAPVDIVDCAKAPTCYNYPADPNIKFWELPGIENPYFTDLETYRYKVQLDKYDTFDLTLMMTSAQVVETSVTTTDNSPSQDYTHPDDQTIPSHVTLGFKPFTAL</sequence>
<dbReference type="InterPro" id="IPR027417">
    <property type="entry name" value="P-loop_NTPase"/>
</dbReference>
<reference evidence="7" key="1">
    <citation type="journal article" date="2017" name="bioRxiv">
        <title>Comparative analysis of the genomes of Stylophora pistillata and Acropora digitifera provides evidence for extensive differences between species of corals.</title>
        <authorList>
            <person name="Voolstra C.R."/>
            <person name="Li Y."/>
            <person name="Liew Y.J."/>
            <person name="Baumgarten S."/>
            <person name="Zoccola D."/>
            <person name="Flot J.-F."/>
            <person name="Tambutte S."/>
            <person name="Allemand D."/>
            <person name="Aranda M."/>
        </authorList>
    </citation>
    <scope>NUCLEOTIDE SEQUENCE [LARGE SCALE GENOMIC DNA]</scope>
</reference>
<feature type="domain" description="IRG-type G" evidence="5">
    <location>
        <begin position="8"/>
        <end position="193"/>
    </location>
</feature>
<evidence type="ECO:0000256" key="2">
    <source>
        <dbReference type="ARBA" id="ARBA00022741"/>
    </source>
</evidence>
<keyword evidence="2" id="KW-0547">Nucleotide-binding</keyword>
<dbReference type="OrthoDB" id="5971534at2759"/>
<dbReference type="EMBL" id="LSMT01000082">
    <property type="protein sequence ID" value="PFX28466.1"/>
    <property type="molecule type" value="Genomic_DNA"/>
</dbReference>
<dbReference type="InterPro" id="IPR030385">
    <property type="entry name" value="G_IRG_dom"/>
</dbReference>
<dbReference type="PROSITE" id="PS51716">
    <property type="entry name" value="G_IRG"/>
    <property type="match status" value="1"/>
</dbReference>
<dbReference type="Pfam" id="PF05049">
    <property type="entry name" value="IIGP"/>
    <property type="match status" value="1"/>
</dbReference>
<dbReference type="PANTHER" id="PTHR32341">
    <property type="entry name" value="INTERFERON-INDUCIBLE GTPASE"/>
    <property type="match status" value="1"/>
</dbReference>
<dbReference type="GO" id="GO:0005525">
    <property type="term" value="F:GTP binding"/>
    <property type="evidence" value="ECO:0007669"/>
    <property type="project" value="UniProtKB-KW"/>
</dbReference>